<accession>A0A6J6HQ15</accession>
<sequence>MKNAFLSGAAFVTIGVLLSATPTYAATVAQEPAPHVVAIAQPHYGLTILANRINGITITGHAGGVFTAKAAGHVTKTVTARANSPVIIDQLDAGSRYQVLRNGKRIGFANVVGQVGPTQELLVETTDNPDEVSLSWKHIVNKGEGAPVSFTATATIGNSKNATSRIVTTDSHAILKGLNKNERYTFTVTASNSASIGRASVAVMQQTLSQISGNFAEQASGPVTTVQVSAPPFVPAEAPAPASPPAPAPGPTTKTIYICPDGYTDAGSLCEKLMAYTFHNVTTTSPYTYHPQFVQTGSHITFTSDGSNGGTYYGPDQWNPSDGSPAGFYAVIPDGYTITVKDNPPTGFTDDGSKYTKTDKVKDATPPGYTDSGTSWVTTTSKVAKVVPV</sequence>
<dbReference type="SMART" id="SM00060">
    <property type="entry name" value="FN3"/>
    <property type="match status" value="1"/>
</dbReference>
<proteinExistence type="predicted"/>
<evidence type="ECO:0000313" key="2">
    <source>
        <dbReference type="EMBL" id="CAB4615107.1"/>
    </source>
</evidence>
<gene>
    <name evidence="2" type="ORF">UFOPK1908_00322</name>
    <name evidence="3" type="ORF">UFOPK3576_00395</name>
</gene>
<name>A0A6J6HQ15_9ZZZZ</name>
<evidence type="ECO:0000259" key="1">
    <source>
        <dbReference type="PROSITE" id="PS50853"/>
    </source>
</evidence>
<dbReference type="AlphaFoldDB" id="A0A6J6HQ15"/>
<dbReference type="InterPro" id="IPR013783">
    <property type="entry name" value="Ig-like_fold"/>
</dbReference>
<protein>
    <submittedName>
        <fullName evidence="2">Unannotated protein</fullName>
    </submittedName>
</protein>
<dbReference type="InterPro" id="IPR003961">
    <property type="entry name" value="FN3_dom"/>
</dbReference>
<organism evidence="2">
    <name type="scientific">freshwater metagenome</name>
    <dbReference type="NCBI Taxonomy" id="449393"/>
    <lineage>
        <taxon>unclassified sequences</taxon>
        <taxon>metagenomes</taxon>
        <taxon>ecological metagenomes</taxon>
    </lineage>
</organism>
<dbReference type="InterPro" id="IPR036116">
    <property type="entry name" value="FN3_sf"/>
</dbReference>
<dbReference type="Gene3D" id="2.60.40.10">
    <property type="entry name" value="Immunoglobulins"/>
    <property type="match status" value="1"/>
</dbReference>
<reference evidence="2" key="1">
    <citation type="submission" date="2020-05" db="EMBL/GenBank/DDBJ databases">
        <authorList>
            <person name="Chiriac C."/>
            <person name="Salcher M."/>
            <person name="Ghai R."/>
            <person name="Kavagutti S V."/>
        </authorList>
    </citation>
    <scope>NUCLEOTIDE SEQUENCE</scope>
</reference>
<dbReference type="EMBL" id="CAEZVB010000007">
    <property type="protein sequence ID" value="CAB4615107.1"/>
    <property type="molecule type" value="Genomic_DNA"/>
</dbReference>
<dbReference type="CDD" id="cd00063">
    <property type="entry name" value="FN3"/>
    <property type="match status" value="1"/>
</dbReference>
<dbReference type="SUPFAM" id="SSF49265">
    <property type="entry name" value="Fibronectin type III"/>
    <property type="match status" value="1"/>
</dbReference>
<dbReference type="PROSITE" id="PS50853">
    <property type="entry name" value="FN3"/>
    <property type="match status" value="1"/>
</dbReference>
<feature type="domain" description="Fibronectin type-III" evidence="1">
    <location>
        <begin position="117"/>
        <end position="210"/>
    </location>
</feature>
<evidence type="ECO:0000313" key="3">
    <source>
        <dbReference type="EMBL" id="CAB4899790.1"/>
    </source>
</evidence>
<dbReference type="EMBL" id="CAFBMO010000010">
    <property type="protein sequence ID" value="CAB4899790.1"/>
    <property type="molecule type" value="Genomic_DNA"/>
</dbReference>